<dbReference type="STRING" id="211114.SAMN04489726_0943"/>
<gene>
    <name evidence="1" type="ORF">SAMN04489726_0943</name>
</gene>
<dbReference type="RefSeq" id="WP_030430703.1">
    <property type="nucleotide sequence ID" value="NZ_JOEF01000015.1"/>
</dbReference>
<keyword evidence="2" id="KW-1185">Reference proteome</keyword>
<dbReference type="Proteomes" id="UP000183376">
    <property type="component" value="Chromosome I"/>
</dbReference>
<proteinExistence type="predicted"/>
<dbReference type="AlphaFoldDB" id="A0A1G9S7E4"/>
<accession>A0A1G9S7E4</accession>
<dbReference type="eggNOG" id="ENOG5033TC8">
    <property type="taxonomic scope" value="Bacteria"/>
</dbReference>
<name>A0A1G9S7E4_ALLAB</name>
<organism evidence="1 2">
    <name type="scientific">Allokutzneria albata</name>
    <name type="common">Kibdelosporangium albatum</name>
    <dbReference type="NCBI Taxonomy" id="211114"/>
    <lineage>
        <taxon>Bacteria</taxon>
        <taxon>Bacillati</taxon>
        <taxon>Actinomycetota</taxon>
        <taxon>Actinomycetes</taxon>
        <taxon>Pseudonocardiales</taxon>
        <taxon>Pseudonocardiaceae</taxon>
        <taxon>Allokutzneria</taxon>
    </lineage>
</organism>
<sequence length="358" mass="38223">MDTVLTYEVRSAPEPLQVAKPGDLTIYVTNHTGTPVWLEEAVFAFPVGNGSDDLTVNSGSVGMSVSDSTNWRIERDDNRPGAFLLSPKRLRPIPPGGEVEVTLSNIEVNDAVGTSTLTVGELTDDAESGTEFPLAKVPSGFTVGDFRPEHILVDSGRSAELRWRGDTPPEAEYEIRYQDGDPADVTGSHYWKSPPLHHDTAFTLVVTVTVTGAEGSAVYAMSAVVTVARPNLVLNDLEVNGRVVLAHRSVEFDLGEDTSRVCTAETDGFLVGHILSAADVIGDAPAPTLSAAVTIGDSPPRVTSVQSRWAERAPYDPGTRLVAVVPKGSAVTISRSGTPDHSHTLTWVPFGTGELKLW</sequence>
<evidence type="ECO:0000313" key="2">
    <source>
        <dbReference type="Proteomes" id="UP000183376"/>
    </source>
</evidence>
<protein>
    <submittedName>
        <fullName evidence="1">Uncharacterized protein</fullName>
    </submittedName>
</protein>
<reference evidence="1 2" key="1">
    <citation type="submission" date="2016-10" db="EMBL/GenBank/DDBJ databases">
        <authorList>
            <person name="de Groot N.N."/>
        </authorList>
    </citation>
    <scope>NUCLEOTIDE SEQUENCE [LARGE SCALE GENOMIC DNA]</scope>
    <source>
        <strain evidence="1 2">DSM 44149</strain>
    </source>
</reference>
<dbReference type="OrthoDB" id="9796486at2"/>
<evidence type="ECO:0000313" key="1">
    <source>
        <dbReference type="EMBL" id="SDM31386.1"/>
    </source>
</evidence>
<dbReference type="EMBL" id="LT629701">
    <property type="protein sequence ID" value="SDM31386.1"/>
    <property type="molecule type" value="Genomic_DNA"/>
</dbReference>